<gene>
    <name evidence="3" type="primary">LOC128200157</name>
</gene>
<feature type="compositionally biased region" description="Polar residues" evidence="1">
    <location>
        <begin position="85"/>
        <end position="96"/>
    </location>
</feature>
<dbReference type="Proteomes" id="UP001652740">
    <property type="component" value="Unplaced"/>
</dbReference>
<feature type="region of interest" description="Disordered" evidence="1">
    <location>
        <begin position="77"/>
        <end position="139"/>
    </location>
</feature>
<reference evidence="3" key="1">
    <citation type="submission" date="2025-08" db="UniProtKB">
        <authorList>
            <consortium name="RefSeq"/>
        </authorList>
    </citation>
    <scope>IDENTIFICATION</scope>
    <source>
        <tissue evidence="3">Whole larvae</tissue>
    </source>
</reference>
<accession>A0ABM3MB21</accession>
<name>A0ABM3MB21_GALME</name>
<evidence type="ECO:0000256" key="1">
    <source>
        <dbReference type="SAM" id="MobiDB-lite"/>
    </source>
</evidence>
<proteinExistence type="predicted"/>
<dbReference type="GeneID" id="128200157"/>
<organism evidence="2 3">
    <name type="scientific">Galleria mellonella</name>
    <name type="common">Greater wax moth</name>
    <dbReference type="NCBI Taxonomy" id="7137"/>
    <lineage>
        <taxon>Eukaryota</taxon>
        <taxon>Metazoa</taxon>
        <taxon>Ecdysozoa</taxon>
        <taxon>Arthropoda</taxon>
        <taxon>Hexapoda</taxon>
        <taxon>Insecta</taxon>
        <taxon>Pterygota</taxon>
        <taxon>Neoptera</taxon>
        <taxon>Endopterygota</taxon>
        <taxon>Lepidoptera</taxon>
        <taxon>Glossata</taxon>
        <taxon>Ditrysia</taxon>
        <taxon>Pyraloidea</taxon>
        <taxon>Pyralidae</taxon>
        <taxon>Galleriinae</taxon>
        <taxon>Galleria</taxon>
    </lineage>
</organism>
<sequence length="182" mass="19612">MVISGVESEAIQDTGSDDDVIEVVRDEAPIEILSDGEEFGLESNKETQLATFNDSFHFTSVPSIVDVHSEYNADTKETVEDPLDNNATSSNGQANSIDEPLTQIPAVSEITQETTSDCTNTDQPTTNQNNKQDDSLIVPDNLATNDSATVEDNTKLATQENVTIDKSIILEAANDDGSDTKN</sequence>
<dbReference type="RefSeq" id="XP_052748559.1">
    <property type="nucleotide sequence ID" value="XM_052892599.1"/>
</dbReference>
<protein>
    <submittedName>
        <fullName evidence="3">Uncharacterized protein LOC128200157</fullName>
    </submittedName>
</protein>
<evidence type="ECO:0000313" key="3">
    <source>
        <dbReference type="RefSeq" id="XP_052748559.1"/>
    </source>
</evidence>
<feature type="compositionally biased region" description="Low complexity" evidence="1">
    <location>
        <begin position="117"/>
        <end position="130"/>
    </location>
</feature>
<evidence type="ECO:0000313" key="2">
    <source>
        <dbReference type="Proteomes" id="UP001652740"/>
    </source>
</evidence>
<keyword evidence="2" id="KW-1185">Reference proteome</keyword>